<evidence type="ECO:0000256" key="1">
    <source>
        <dbReference type="ARBA" id="ARBA00004123"/>
    </source>
</evidence>
<dbReference type="Pfam" id="PF05608">
    <property type="entry name" value="RTE1"/>
    <property type="match status" value="1"/>
</dbReference>
<proteinExistence type="inferred from homology"/>
<sequence>MSGLSEAQIDPERHRFPFCIVWTPIPCLTWFFPFVGHMGIATSRGVVRDFAASNYVSEDNMGFGWPTKYWQLSPSKVEGGAEAYDRAICEASDEYKCRTHNLICDNCHSHVAMALNLMKYDGSRNWNMVNLASFILFKGSHLGLAMVRLSSEVLSEAPQYVNTLNQRELNLRGLKIPVIENMGITRDQFDLVDLSDNDIRKVENFPFLKRLGTLYLHNNRVHYFAPDLGEKLPNLKTIALTNNNICELGDIDALTSCKNLEYVTFIGNPITHKENYRLYVIYKLPSVRVIDFRRVKMAERKAAKEMFKGKSGKKAREAIQRSAVPVDTGKENDNAGQQLTDLDRAKIKEAIQNTSSLAEINYLQSILASGRVPEKGWNRQLDLALGSDGASNGNFVEEMEE</sequence>
<gene>
    <name evidence="7" type="ORF">CAUJ_LOCUS14885</name>
</gene>
<evidence type="ECO:0000313" key="7">
    <source>
        <dbReference type="EMBL" id="CAD6198980.1"/>
    </source>
</evidence>
<dbReference type="InterPro" id="IPR008496">
    <property type="entry name" value="TMEM222/RTE1"/>
</dbReference>
<dbReference type="GO" id="GO:0005686">
    <property type="term" value="C:U2 snRNP"/>
    <property type="evidence" value="ECO:0007669"/>
    <property type="project" value="TreeGrafter"/>
</dbReference>
<dbReference type="EMBL" id="CAJGYM010000147">
    <property type="protein sequence ID" value="CAD6198980.1"/>
    <property type="molecule type" value="Genomic_DNA"/>
</dbReference>
<dbReference type="InterPro" id="IPR001611">
    <property type="entry name" value="Leu-rich_rpt"/>
</dbReference>
<evidence type="ECO:0000256" key="6">
    <source>
        <dbReference type="ARBA" id="ARBA00069881"/>
    </source>
</evidence>
<evidence type="ECO:0000313" key="8">
    <source>
        <dbReference type="Proteomes" id="UP000835052"/>
    </source>
</evidence>
<keyword evidence="3" id="KW-0677">Repeat</keyword>
<reference evidence="7" key="1">
    <citation type="submission" date="2020-10" db="EMBL/GenBank/DDBJ databases">
        <authorList>
            <person name="Kikuchi T."/>
        </authorList>
    </citation>
    <scope>NUCLEOTIDE SEQUENCE</scope>
    <source>
        <strain evidence="7">NKZ352</strain>
    </source>
</reference>
<dbReference type="GO" id="GO:0000398">
    <property type="term" value="P:mRNA splicing, via spliceosome"/>
    <property type="evidence" value="ECO:0007669"/>
    <property type="project" value="InterPro"/>
</dbReference>
<dbReference type="OrthoDB" id="433501at2759"/>
<dbReference type="Gene3D" id="3.80.10.10">
    <property type="entry name" value="Ribonuclease Inhibitor"/>
    <property type="match status" value="1"/>
</dbReference>
<protein>
    <recommendedName>
        <fullName evidence="6">Probable U2 small nuclear ribonucleoprotein A'</fullName>
    </recommendedName>
</protein>
<comment type="caution">
    <text evidence="7">The sequence shown here is derived from an EMBL/GenBank/DDBJ whole genome shotgun (WGS) entry which is preliminary data.</text>
</comment>
<dbReference type="InterPro" id="IPR044640">
    <property type="entry name" value="RU2A"/>
</dbReference>
<comment type="subcellular location">
    <subcellularLocation>
        <location evidence="1">Nucleus</location>
    </subcellularLocation>
</comment>
<name>A0A8S1HR37_9PELO</name>
<organism evidence="7 8">
    <name type="scientific">Caenorhabditis auriculariae</name>
    <dbReference type="NCBI Taxonomy" id="2777116"/>
    <lineage>
        <taxon>Eukaryota</taxon>
        <taxon>Metazoa</taxon>
        <taxon>Ecdysozoa</taxon>
        <taxon>Nematoda</taxon>
        <taxon>Chromadorea</taxon>
        <taxon>Rhabditida</taxon>
        <taxon>Rhabditina</taxon>
        <taxon>Rhabditomorpha</taxon>
        <taxon>Rhabditoidea</taxon>
        <taxon>Rhabditidae</taxon>
        <taxon>Peloderinae</taxon>
        <taxon>Caenorhabditis</taxon>
    </lineage>
</organism>
<dbReference type="PROSITE" id="PS51450">
    <property type="entry name" value="LRR"/>
    <property type="match status" value="1"/>
</dbReference>
<keyword evidence="4" id="KW-0539">Nucleus</keyword>
<keyword evidence="8" id="KW-1185">Reference proteome</keyword>
<dbReference type="InterPro" id="IPR032675">
    <property type="entry name" value="LRR_dom_sf"/>
</dbReference>
<dbReference type="PANTHER" id="PTHR10552">
    <property type="entry name" value="U2 SMALL NUCLEAR RIBONUCLEOPROTEIN A"/>
    <property type="match status" value="1"/>
</dbReference>
<comment type="similarity">
    <text evidence="5">Belongs to the U2 small nuclear ribonucleoprotein A family.</text>
</comment>
<evidence type="ECO:0000256" key="4">
    <source>
        <dbReference type="ARBA" id="ARBA00023242"/>
    </source>
</evidence>
<dbReference type="Proteomes" id="UP000835052">
    <property type="component" value="Unassembled WGS sequence"/>
</dbReference>
<dbReference type="FunFam" id="3.80.10.10:FF:000026">
    <property type="entry name" value="U2 small nuclear ribonucleoprotein A"/>
    <property type="match status" value="1"/>
</dbReference>
<evidence type="ECO:0000256" key="2">
    <source>
        <dbReference type="ARBA" id="ARBA00022614"/>
    </source>
</evidence>
<dbReference type="PANTHER" id="PTHR10552:SF6">
    <property type="entry name" value="U2 SMALL NUCLEAR RIBONUCLEOPROTEIN A"/>
    <property type="match status" value="1"/>
</dbReference>
<dbReference type="Pfam" id="PF14580">
    <property type="entry name" value="LRR_9"/>
    <property type="match status" value="1"/>
</dbReference>
<dbReference type="SUPFAM" id="SSF52058">
    <property type="entry name" value="L domain-like"/>
    <property type="match status" value="1"/>
</dbReference>
<evidence type="ECO:0000256" key="5">
    <source>
        <dbReference type="ARBA" id="ARBA00024196"/>
    </source>
</evidence>
<dbReference type="AlphaFoldDB" id="A0A8S1HR37"/>
<dbReference type="GO" id="GO:0030620">
    <property type="term" value="F:U2 snRNA binding"/>
    <property type="evidence" value="ECO:0007669"/>
    <property type="project" value="InterPro"/>
</dbReference>
<accession>A0A8S1HR37</accession>
<evidence type="ECO:0000256" key="3">
    <source>
        <dbReference type="ARBA" id="ARBA00022737"/>
    </source>
</evidence>
<keyword evidence="2" id="KW-0433">Leucine-rich repeat</keyword>